<organism evidence="3">
    <name type="scientific">Leptospira ellisii</name>
    <dbReference type="NCBI Taxonomy" id="2023197"/>
    <lineage>
        <taxon>Bacteria</taxon>
        <taxon>Pseudomonadati</taxon>
        <taxon>Spirochaetota</taxon>
        <taxon>Spirochaetia</taxon>
        <taxon>Leptospirales</taxon>
        <taxon>Leptospiraceae</taxon>
        <taxon>Leptospira</taxon>
    </lineage>
</organism>
<dbReference type="PANTHER" id="PTHR34070:SF1">
    <property type="entry name" value="DNA ALKYLATION REPAIR PROTEIN"/>
    <property type="match status" value="1"/>
</dbReference>
<dbReference type="CDD" id="cd06561">
    <property type="entry name" value="AlkD_like"/>
    <property type="match status" value="1"/>
</dbReference>
<accession>A0A2N0B380</accession>
<comment type="caution">
    <text evidence="3">The sequence shown here is derived from an EMBL/GenBank/DDBJ whole genome shotgun (WGS) entry which is preliminary data.</text>
</comment>
<feature type="region of interest" description="Disordered" evidence="1">
    <location>
        <begin position="242"/>
        <end position="285"/>
    </location>
</feature>
<proteinExistence type="predicted"/>
<evidence type="ECO:0000313" key="2">
    <source>
        <dbReference type="EMBL" id="MDV6237559.1"/>
    </source>
</evidence>
<dbReference type="Proteomes" id="UP000232122">
    <property type="component" value="Unassembled WGS sequence"/>
</dbReference>
<evidence type="ECO:0000256" key="1">
    <source>
        <dbReference type="SAM" id="MobiDB-lite"/>
    </source>
</evidence>
<keyword evidence="4" id="KW-1185">Reference proteome</keyword>
<dbReference type="OrthoDB" id="9775346at2"/>
<dbReference type="InterPro" id="IPR014825">
    <property type="entry name" value="DNA_alkylation"/>
</dbReference>
<dbReference type="PANTHER" id="PTHR34070">
    <property type="entry name" value="ARMADILLO-TYPE FOLD"/>
    <property type="match status" value="1"/>
</dbReference>
<dbReference type="InterPro" id="IPR016024">
    <property type="entry name" value="ARM-type_fold"/>
</dbReference>
<dbReference type="SUPFAM" id="SSF48371">
    <property type="entry name" value="ARM repeat"/>
    <property type="match status" value="1"/>
</dbReference>
<dbReference type="EMBL" id="NPEF02000027">
    <property type="protein sequence ID" value="MDV6237559.1"/>
    <property type="molecule type" value="Genomic_DNA"/>
</dbReference>
<reference evidence="2 4" key="2">
    <citation type="journal article" date="2018" name="Microb. Genom.">
        <title>Deciphering the unexplored Leptospira diversity from soils uncovers genomic evolution to virulence.</title>
        <authorList>
            <person name="Thibeaux R."/>
            <person name="Iraola G."/>
            <person name="Ferres I."/>
            <person name="Bierque E."/>
            <person name="Girault D."/>
            <person name="Soupe-Gilbert M.E."/>
            <person name="Picardeau M."/>
            <person name="Goarant C."/>
        </authorList>
    </citation>
    <scope>NUCLEOTIDE SEQUENCE [LARGE SCALE GENOMIC DNA]</scope>
    <source>
        <strain evidence="2 4">ATI7-C-A5</strain>
    </source>
</reference>
<dbReference type="Pfam" id="PF08713">
    <property type="entry name" value="DNA_alkylation"/>
    <property type="match status" value="1"/>
</dbReference>
<protein>
    <submittedName>
        <fullName evidence="3">DNA alkylation repair protein</fullName>
    </submittedName>
</protein>
<dbReference type="RefSeq" id="WP_100747621.1">
    <property type="nucleotide sequence ID" value="NZ_NPEF02000027.1"/>
</dbReference>
<evidence type="ECO:0000313" key="4">
    <source>
        <dbReference type="Proteomes" id="UP000232122"/>
    </source>
</evidence>
<dbReference type="EMBL" id="NPEF01000420">
    <property type="protein sequence ID" value="PJZ90992.1"/>
    <property type="molecule type" value="Genomic_DNA"/>
</dbReference>
<reference evidence="2" key="3">
    <citation type="submission" date="2023-10" db="EMBL/GenBank/DDBJ databases">
        <authorList>
            <person name="Picardeau M."/>
            <person name="Thibeaux R."/>
        </authorList>
    </citation>
    <scope>NUCLEOTIDE SEQUENCE</scope>
    <source>
        <strain evidence="2">ATI7-C-A5</strain>
    </source>
</reference>
<dbReference type="Gene3D" id="1.25.10.90">
    <property type="match status" value="1"/>
</dbReference>
<dbReference type="AlphaFoldDB" id="A0A2N0BIC1"/>
<reference evidence="3" key="1">
    <citation type="submission" date="2017-07" db="EMBL/GenBank/DDBJ databases">
        <title>Leptospira spp. isolated from tropical soils.</title>
        <authorList>
            <person name="Thibeaux R."/>
            <person name="Iraola G."/>
            <person name="Ferres I."/>
            <person name="Bierque E."/>
            <person name="Girault D."/>
            <person name="Soupe-Gilbert M.-E."/>
            <person name="Picardeau M."/>
            <person name="Goarant C."/>
        </authorList>
    </citation>
    <scope>NUCLEOTIDE SEQUENCE [LARGE SCALE GENOMIC DNA]</scope>
    <source>
        <strain evidence="3">ATI7-C-A5</strain>
    </source>
</reference>
<evidence type="ECO:0000313" key="3">
    <source>
        <dbReference type="EMBL" id="PJZ90992.1"/>
    </source>
</evidence>
<name>A0A2N0BIC1_9LEPT</name>
<accession>A0A2N0BIC1</accession>
<gene>
    <name evidence="2" type="ORF">CH379_018155</name>
    <name evidence="3" type="ORF">CH379_21195</name>
</gene>
<sequence length="285" mass="33056">MPKEKRKEETTGASDVKKELRRLADPIKADFLAGFFKTGPGQYAEGDVFLGIVVPEQRKIAKRFRNLPLDEIRILLNSPVHEERLTSLFILCDRFSKATPREKKEIHGFYLENLEQVNNWDLVDLSSRVLIGEYLRDKDRRILYRLAKSKRLWDRRIAIVSTYGLILAGEFEDTIRIAEILLCDKEDLIHKAAGWMLREVADRDRETTLRFLDSHADKMPRTMLRYTIEKFPDSLKKKYMAAGKPAVSAGKKPEPPLRNPEKSGRIKKDTLPRNDSTHPKPWKNS</sequence>
<feature type="compositionally biased region" description="Basic and acidic residues" evidence="1">
    <location>
        <begin position="251"/>
        <end position="278"/>
    </location>
</feature>